<dbReference type="Gene3D" id="1.10.10.10">
    <property type="entry name" value="Winged helix-like DNA-binding domain superfamily/Winged helix DNA-binding domain"/>
    <property type="match status" value="1"/>
</dbReference>
<dbReference type="InterPro" id="IPR036388">
    <property type="entry name" value="WH-like_DNA-bd_sf"/>
</dbReference>
<protein>
    <submittedName>
        <fullName evidence="9">RNA polymerase subunit sigma-70</fullName>
    </submittedName>
</protein>
<feature type="domain" description="RNA polymerase sigma factor 70 region 4 type 2" evidence="8">
    <location>
        <begin position="127"/>
        <end position="179"/>
    </location>
</feature>
<keyword evidence="3" id="KW-0731">Sigma factor</keyword>
<dbReference type="Pfam" id="PF08281">
    <property type="entry name" value="Sigma70_r4_2"/>
    <property type="match status" value="1"/>
</dbReference>
<dbReference type="InterPro" id="IPR013325">
    <property type="entry name" value="RNA_pol_sigma_r2"/>
</dbReference>
<dbReference type="KEGG" id="mant:BHD05_03350"/>
<dbReference type="InterPro" id="IPR039425">
    <property type="entry name" value="RNA_pol_sigma-70-like"/>
</dbReference>
<dbReference type="SUPFAM" id="SSF88946">
    <property type="entry name" value="Sigma2 domain of RNA polymerase sigma factors"/>
    <property type="match status" value="1"/>
</dbReference>
<dbReference type="InterPro" id="IPR007627">
    <property type="entry name" value="RNA_pol_sigma70_r2"/>
</dbReference>
<dbReference type="InterPro" id="IPR013249">
    <property type="entry name" value="RNA_pol_sigma70_r4_t2"/>
</dbReference>
<feature type="region of interest" description="Disordered" evidence="6">
    <location>
        <begin position="100"/>
        <end position="119"/>
    </location>
</feature>
<reference evidence="9 10" key="1">
    <citation type="submission" date="2016-09" db="EMBL/GenBank/DDBJ databases">
        <title>Complete genome sequence of microbes from the polar regions.</title>
        <authorList>
            <person name="Liao L."/>
            <person name="Chen B."/>
        </authorList>
    </citation>
    <scope>NUCLEOTIDE SEQUENCE [LARGE SCALE GENOMIC DNA]</scope>
    <source>
        <strain evidence="9 10">ZS314</strain>
    </source>
</reference>
<keyword evidence="2" id="KW-0805">Transcription regulation</keyword>
<comment type="similarity">
    <text evidence="1">Belongs to the sigma-70 factor family. ECF subfamily.</text>
</comment>
<dbReference type="GO" id="GO:0003677">
    <property type="term" value="F:DNA binding"/>
    <property type="evidence" value="ECO:0007669"/>
    <property type="project" value="UniProtKB-KW"/>
</dbReference>
<evidence type="ECO:0000313" key="9">
    <source>
        <dbReference type="EMBL" id="QHO70944.1"/>
    </source>
</evidence>
<dbReference type="NCBIfam" id="TIGR02937">
    <property type="entry name" value="sigma70-ECF"/>
    <property type="match status" value="1"/>
</dbReference>
<sequence>MSEHAPASLTDADDRTLAGRAADGDVRAFEVLVRRYGPLMRAYATRILGSNAESDDVVQEAFVTSWQQLSTLDDGRAVKSWMMRIVSNKSIDRLRARREHGDIDDHDPQEPIEKSPAHVAESRSQEQALSQALAALPEPQRQCWTLRELADYSYEEIGEQLDLPTSTVRGLLARARKALTREMEAWR</sequence>
<dbReference type="AlphaFoldDB" id="A0A7L5ANS6"/>
<keyword evidence="4" id="KW-0238">DNA-binding</keyword>
<evidence type="ECO:0000256" key="1">
    <source>
        <dbReference type="ARBA" id="ARBA00010641"/>
    </source>
</evidence>
<keyword evidence="10" id="KW-1185">Reference proteome</keyword>
<dbReference type="EMBL" id="CP017146">
    <property type="protein sequence ID" value="QHO70944.1"/>
    <property type="molecule type" value="Genomic_DNA"/>
</dbReference>
<dbReference type="InterPro" id="IPR014284">
    <property type="entry name" value="RNA_pol_sigma-70_dom"/>
</dbReference>
<gene>
    <name evidence="9" type="ORF">BHD05_03350</name>
</gene>
<name>A0A7L5ANS6_9MICO</name>
<proteinExistence type="inferred from homology"/>
<dbReference type="Proteomes" id="UP000464507">
    <property type="component" value="Chromosome"/>
</dbReference>
<dbReference type="PANTHER" id="PTHR43133:SF8">
    <property type="entry name" value="RNA POLYMERASE SIGMA FACTOR HI_1459-RELATED"/>
    <property type="match status" value="1"/>
</dbReference>
<evidence type="ECO:0000256" key="2">
    <source>
        <dbReference type="ARBA" id="ARBA00023015"/>
    </source>
</evidence>
<keyword evidence="5" id="KW-0804">Transcription</keyword>
<dbReference type="CDD" id="cd06171">
    <property type="entry name" value="Sigma70_r4"/>
    <property type="match status" value="1"/>
</dbReference>
<dbReference type="GO" id="GO:0006352">
    <property type="term" value="P:DNA-templated transcription initiation"/>
    <property type="evidence" value="ECO:0007669"/>
    <property type="project" value="InterPro"/>
</dbReference>
<dbReference type="InterPro" id="IPR013324">
    <property type="entry name" value="RNA_pol_sigma_r3/r4-like"/>
</dbReference>
<evidence type="ECO:0000259" key="7">
    <source>
        <dbReference type="Pfam" id="PF04542"/>
    </source>
</evidence>
<dbReference type="GO" id="GO:0016987">
    <property type="term" value="F:sigma factor activity"/>
    <property type="evidence" value="ECO:0007669"/>
    <property type="project" value="UniProtKB-KW"/>
</dbReference>
<accession>A0A7L5ANS6</accession>
<evidence type="ECO:0000256" key="3">
    <source>
        <dbReference type="ARBA" id="ARBA00023082"/>
    </source>
</evidence>
<organism evidence="9 10">
    <name type="scientific">Marisediminicola antarctica</name>
    <dbReference type="NCBI Taxonomy" id="674079"/>
    <lineage>
        <taxon>Bacteria</taxon>
        <taxon>Bacillati</taxon>
        <taxon>Actinomycetota</taxon>
        <taxon>Actinomycetes</taxon>
        <taxon>Micrococcales</taxon>
        <taxon>Microbacteriaceae</taxon>
        <taxon>Marisediminicola</taxon>
    </lineage>
</organism>
<feature type="domain" description="RNA polymerase sigma-70 region 2" evidence="7">
    <location>
        <begin position="32"/>
        <end position="98"/>
    </location>
</feature>
<evidence type="ECO:0000259" key="8">
    <source>
        <dbReference type="Pfam" id="PF08281"/>
    </source>
</evidence>
<dbReference type="OrthoDB" id="7376212at2"/>
<dbReference type="SUPFAM" id="SSF88659">
    <property type="entry name" value="Sigma3 and sigma4 domains of RNA polymerase sigma factors"/>
    <property type="match status" value="1"/>
</dbReference>
<evidence type="ECO:0000256" key="5">
    <source>
        <dbReference type="ARBA" id="ARBA00023163"/>
    </source>
</evidence>
<dbReference type="Pfam" id="PF04542">
    <property type="entry name" value="Sigma70_r2"/>
    <property type="match status" value="1"/>
</dbReference>
<evidence type="ECO:0000256" key="6">
    <source>
        <dbReference type="SAM" id="MobiDB-lite"/>
    </source>
</evidence>
<evidence type="ECO:0000313" key="10">
    <source>
        <dbReference type="Proteomes" id="UP000464507"/>
    </source>
</evidence>
<evidence type="ECO:0000256" key="4">
    <source>
        <dbReference type="ARBA" id="ARBA00023125"/>
    </source>
</evidence>
<dbReference type="PANTHER" id="PTHR43133">
    <property type="entry name" value="RNA POLYMERASE ECF-TYPE SIGMA FACTO"/>
    <property type="match status" value="1"/>
</dbReference>
<dbReference type="Gene3D" id="1.10.1740.10">
    <property type="match status" value="1"/>
</dbReference>
<dbReference type="RefSeq" id="WP_161885177.1">
    <property type="nucleotide sequence ID" value="NZ_CP017146.1"/>
</dbReference>